<dbReference type="GO" id="GO:0010029">
    <property type="term" value="P:regulation of seed germination"/>
    <property type="evidence" value="ECO:0007669"/>
    <property type="project" value="UniProtKB-ARBA"/>
</dbReference>
<dbReference type="EC" id="2.3.2.27" evidence="3"/>
<comment type="catalytic activity">
    <reaction evidence="1">
        <text>S-ubiquitinyl-[E2 ubiquitin-conjugating enzyme]-L-cysteine + [acceptor protein]-L-lysine = [E2 ubiquitin-conjugating enzyme]-L-cysteine + N(6)-ubiquitinyl-[acceptor protein]-L-lysine.</text>
        <dbReference type="EC" id="2.3.2.27"/>
    </reaction>
</comment>
<comment type="caution">
    <text evidence="9">The sequence shown here is derived from an EMBL/GenBank/DDBJ whole genome shotgun (WGS) entry which is preliminary data.</text>
</comment>
<proteinExistence type="predicted"/>
<dbReference type="InterPro" id="IPR011989">
    <property type="entry name" value="ARM-like"/>
</dbReference>
<dbReference type="FunFam" id="1.25.10.10:FF:000485">
    <property type="entry name" value="RING-type E3 ubiquitin transferase"/>
    <property type="match status" value="1"/>
</dbReference>
<keyword evidence="6" id="KW-0833">Ubl conjugation pathway</keyword>
<organism evidence="9 10">
    <name type="scientific">Rosa chinensis</name>
    <name type="common">China rose</name>
    <dbReference type="NCBI Taxonomy" id="74649"/>
    <lineage>
        <taxon>Eukaryota</taxon>
        <taxon>Viridiplantae</taxon>
        <taxon>Streptophyta</taxon>
        <taxon>Embryophyta</taxon>
        <taxon>Tracheophyta</taxon>
        <taxon>Spermatophyta</taxon>
        <taxon>Magnoliopsida</taxon>
        <taxon>eudicotyledons</taxon>
        <taxon>Gunneridae</taxon>
        <taxon>Pentapetalae</taxon>
        <taxon>rosids</taxon>
        <taxon>fabids</taxon>
        <taxon>Rosales</taxon>
        <taxon>Rosaceae</taxon>
        <taxon>Rosoideae</taxon>
        <taxon>Rosoideae incertae sedis</taxon>
        <taxon>Rosa</taxon>
    </lineage>
</organism>
<accession>A0A2P6P602</accession>
<feature type="domain" description="U-box" evidence="8">
    <location>
        <begin position="277"/>
        <end position="351"/>
    </location>
</feature>
<dbReference type="PROSITE" id="PS51698">
    <property type="entry name" value="U_BOX"/>
    <property type="match status" value="1"/>
</dbReference>
<keyword evidence="5" id="KW-0677">Repeat</keyword>
<dbReference type="GO" id="GO:0016874">
    <property type="term" value="F:ligase activity"/>
    <property type="evidence" value="ECO:0007669"/>
    <property type="project" value="UniProtKB-KW"/>
</dbReference>
<feature type="repeat" description="ARM" evidence="7">
    <location>
        <begin position="546"/>
        <end position="589"/>
    </location>
</feature>
<keyword evidence="4 9" id="KW-0808">Transferase</keyword>
<reference evidence="9 10" key="1">
    <citation type="journal article" date="2018" name="Nat. Genet.">
        <title>The Rosa genome provides new insights in the design of modern roses.</title>
        <authorList>
            <person name="Bendahmane M."/>
        </authorList>
    </citation>
    <scope>NUCLEOTIDE SEQUENCE [LARGE SCALE GENOMIC DNA]</scope>
    <source>
        <strain evidence="10">cv. Old Blush</strain>
    </source>
</reference>
<dbReference type="SUPFAM" id="SSF48371">
    <property type="entry name" value="ARM repeat"/>
    <property type="match status" value="1"/>
</dbReference>
<dbReference type="GO" id="GO:0061630">
    <property type="term" value="F:ubiquitin protein ligase activity"/>
    <property type="evidence" value="ECO:0007669"/>
    <property type="project" value="UniProtKB-EC"/>
</dbReference>
<evidence type="ECO:0000256" key="5">
    <source>
        <dbReference type="ARBA" id="ARBA00022737"/>
    </source>
</evidence>
<keyword evidence="10" id="KW-1185">Reference proteome</keyword>
<dbReference type="SMART" id="SM00504">
    <property type="entry name" value="Ubox"/>
    <property type="match status" value="1"/>
</dbReference>
<dbReference type="InterPro" id="IPR000225">
    <property type="entry name" value="Armadillo"/>
</dbReference>
<evidence type="ECO:0000256" key="6">
    <source>
        <dbReference type="ARBA" id="ARBA00022786"/>
    </source>
</evidence>
<evidence type="ECO:0000256" key="2">
    <source>
        <dbReference type="ARBA" id="ARBA00004906"/>
    </source>
</evidence>
<dbReference type="OMA" id="KEGTTCG"/>
<sequence length="686" mass="76128">MIKQFDRSDRRILKFPAVNPCQGVSPATLLVSLTILSRNILNFQSTCFATQKRNCRETIRQISILHIFFEEICAGELVLSDSVALSFSELHLTLQKIRFLLEDCTREGARLWMLTKCEFLATQFRILIRAVSTALDVLPLSLIDVQDEVKEMVELVRRQSRKGKFELHPDDVSAKKLVLSILDQFEKTIEPDSSDVKRVLDYLGIRSWRECNMEIKFLEEEIAFECSACQGREVPFLSSLVGFLSYCRGVIFETMDNRNLDESQADFRSNMEVFTCLNTEDFRCPISLEPMLDPVIVSTGQTYDRSSIQKWLKGGNLLCPNTGEKLINTDLVPNLILRKLIRNFCAYNGVSLGRLGKQSSDITQTTVPKSPVASESMKFLSMFLTTRLAFGTSEQRNKAAYEIRLLAKSNIFNRSCLINAGAVPPLLNLLCSTGSCTQENAMAALLKLSKYGSGKRLIVECRGLTSILAVLKHGLTWEARQSAAATIFYLTSVKEYRKLIGETPEAIRGLVDLMKEGTPCGKKNAVVAIFGLLLLPKNHHRVLEAGAVPLLIDILASSEKVELLSDTLAVVSFLAENVEGAFAILNSKSLHLITGILQSSTSQSVKEYCVSTLLALCINGGVEVVALLAKDQSLMASLFSLLTEGTSNAGKKSRALIKVLHSFHETSSSRWIISSAVPCDLAIHDR</sequence>
<evidence type="ECO:0000256" key="1">
    <source>
        <dbReference type="ARBA" id="ARBA00000900"/>
    </source>
</evidence>
<dbReference type="Proteomes" id="UP000238479">
    <property type="component" value="Chromosome 7"/>
</dbReference>
<evidence type="ECO:0000256" key="4">
    <source>
        <dbReference type="ARBA" id="ARBA00022679"/>
    </source>
</evidence>
<dbReference type="InterPro" id="IPR003613">
    <property type="entry name" value="Ubox_domain"/>
</dbReference>
<dbReference type="InterPro" id="IPR013083">
    <property type="entry name" value="Znf_RING/FYVE/PHD"/>
</dbReference>
<dbReference type="Pfam" id="PF04564">
    <property type="entry name" value="U-box"/>
    <property type="match status" value="1"/>
</dbReference>
<dbReference type="Pfam" id="PF25368">
    <property type="entry name" value="PUB10_N"/>
    <property type="match status" value="1"/>
</dbReference>
<comment type="pathway">
    <text evidence="2">Protein modification; protein ubiquitination.</text>
</comment>
<dbReference type="UniPathway" id="UPA00143"/>
<dbReference type="InterPro" id="IPR045210">
    <property type="entry name" value="RING-Ubox_PUB"/>
</dbReference>
<dbReference type="InterPro" id="IPR057623">
    <property type="entry name" value="PUB12-19-like_N"/>
</dbReference>
<dbReference type="OrthoDB" id="10064100at2759"/>
<dbReference type="Gene3D" id="1.25.10.10">
    <property type="entry name" value="Leucine-rich Repeat Variant"/>
    <property type="match status" value="1"/>
</dbReference>
<dbReference type="PANTHER" id="PTHR23315:SF116">
    <property type="entry name" value="RING-TYPE E3 UBIQUITIN TRANSFERASE"/>
    <property type="match status" value="1"/>
</dbReference>
<dbReference type="SMART" id="SM00185">
    <property type="entry name" value="ARM"/>
    <property type="match status" value="4"/>
</dbReference>
<dbReference type="InterPro" id="IPR058678">
    <property type="entry name" value="ARM_PUB"/>
</dbReference>
<dbReference type="Pfam" id="PF25598">
    <property type="entry name" value="ARM_PUB"/>
    <property type="match status" value="1"/>
</dbReference>
<evidence type="ECO:0000256" key="7">
    <source>
        <dbReference type="PROSITE-ProRule" id="PRU00259"/>
    </source>
</evidence>
<protein>
    <recommendedName>
        <fullName evidence="3">RING-type E3 ubiquitin transferase</fullName>
        <ecNumber evidence="3">2.3.2.27</ecNumber>
    </recommendedName>
</protein>
<dbReference type="CDD" id="cd16664">
    <property type="entry name" value="RING-Ubox_PUB"/>
    <property type="match status" value="1"/>
</dbReference>
<gene>
    <name evidence="9" type="ORF">RchiOBHm_Chr7g0193831</name>
</gene>
<dbReference type="AlphaFoldDB" id="A0A2P6P602"/>
<evidence type="ECO:0000259" key="8">
    <source>
        <dbReference type="PROSITE" id="PS51698"/>
    </source>
</evidence>
<evidence type="ECO:0000313" key="9">
    <source>
        <dbReference type="EMBL" id="PRQ17334.1"/>
    </source>
</evidence>
<keyword evidence="9" id="KW-0436">Ligase</keyword>
<name>A0A2P6P602_ROSCH</name>
<dbReference type="FunFam" id="3.30.40.10:FF:000442">
    <property type="entry name" value="RING-type E3 ubiquitin transferase"/>
    <property type="match status" value="1"/>
</dbReference>
<evidence type="ECO:0000313" key="10">
    <source>
        <dbReference type="Proteomes" id="UP000238479"/>
    </source>
</evidence>
<dbReference type="PROSITE" id="PS50176">
    <property type="entry name" value="ARM_REPEAT"/>
    <property type="match status" value="1"/>
</dbReference>
<dbReference type="Gramene" id="PRQ17334">
    <property type="protein sequence ID" value="PRQ17334"/>
    <property type="gene ID" value="RchiOBHm_Chr7g0193831"/>
</dbReference>
<dbReference type="PANTHER" id="PTHR23315">
    <property type="entry name" value="U BOX DOMAIN-CONTAINING"/>
    <property type="match status" value="1"/>
</dbReference>
<dbReference type="InterPro" id="IPR016024">
    <property type="entry name" value="ARM-type_fold"/>
</dbReference>
<dbReference type="GO" id="GO:0016567">
    <property type="term" value="P:protein ubiquitination"/>
    <property type="evidence" value="ECO:0007669"/>
    <property type="project" value="UniProtKB-UniPathway"/>
</dbReference>
<dbReference type="Gene3D" id="3.30.40.10">
    <property type="entry name" value="Zinc/RING finger domain, C3HC4 (zinc finger)"/>
    <property type="match status" value="1"/>
</dbReference>
<evidence type="ECO:0000256" key="3">
    <source>
        <dbReference type="ARBA" id="ARBA00012483"/>
    </source>
</evidence>
<dbReference type="SUPFAM" id="SSF57850">
    <property type="entry name" value="RING/U-box"/>
    <property type="match status" value="1"/>
</dbReference>
<keyword evidence="9" id="KW-0012">Acyltransferase</keyword>
<dbReference type="EMBL" id="PDCK01000045">
    <property type="protein sequence ID" value="PRQ17334.1"/>
    <property type="molecule type" value="Genomic_DNA"/>
</dbReference>